<dbReference type="Gene3D" id="3.40.50.720">
    <property type="entry name" value="NAD(P)-binding Rossmann-like Domain"/>
    <property type="match status" value="1"/>
</dbReference>
<gene>
    <name evidence="9" type="ORF">MKZ38_007855</name>
</gene>
<evidence type="ECO:0000256" key="6">
    <source>
        <dbReference type="PIRSR" id="PIRSR000189-1"/>
    </source>
</evidence>
<evidence type="ECO:0000256" key="7">
    <source>
        <dbReference type="SAM" id="MobiDB-lite"/>
    </source>
</evidence>
<feature type="binding site" evidence="6">
    <location>
        <position position="197"/>
    </location>
    <ligand>
        <name>FAD</name>
        <dbReference type="ChEBI" id="CHEBI:57692"/>
    </ligand>
</feature>
<dbReference type="PANTHER" id="PTHR11530">
    <property type="entry name" value="D-AMINO ACID OXIDASE"/>
    <property type="match status" value="1"/>
</dbReference>
<dbReference type="InterPro" id="IPR006181">
    <property type="entry name" value="D-amino_acid_oxidase_CS"/>
</dbReference>
<feature type="binding site" evidence="6">
    <location>
        <position position="316"/>
    </location>
    <ligand>
        <name>D-dopa</name>
        <dbReference type="ChEBI" id="CHEBI:149689"/>
    </ligand>
</feature>
<organism evidence="9 10">
    <name type="scientific">Zalerion maritima</name>
    <dbReference type="NCBI Taxonomy" id="339359"/>
    <lineage>
        <taxon>Eukaryota</taxon>
        <taxon>Fungi</taxon>
        <taxon>Dikarya</taxon>
        <taxon>Ascomycota</taxon>
        <taxon>Pezizomycotina</taxon>
        <taxon>Sordariomycetes</taxon>
        <taxon>Lulworthiomycetidae</taxon>
        <taxon>Lulworthiales</taxon>
        <taxon>Lulworthiaceae</taxon>
        <taxon>Zalerion</taxon>
    </lineage>
</organism>
<keyword evidence="3" id="KW-0285">Flavoprotein</keyword>
<dbReference type="SUPFAM" id="SSF54373">
    <property type="entry name" value="FAD-linked reductases, C-terminal domain"/>
    <property type="match status" value="1"/>
</dbReference>
<dbReference type="InterPro" id="IPR023209">
    <property type="entry name" value="DAO"/>
</dbReference>
<comment type="cofactor">
    <cofactor evidence="1 6">
        <name>FAD</name>
        <dbReference type="ChEBI" id="CHEBI:57692"/>
    </cofactor>
</comment>
<dbReference type="GO" id="GO:0005737">
    <property type="term" value="C:cytoplasm"/>
    <property type="evidence" value="ECO:0007669"/>
    <property type="project" value="TreeGrafter"/>
</dbReference>
<sequence>MPNIVVIGAGVTGLTCALQLLESSSAYSVTIIAKDFPAPFSTIDPVGQIDYTSPWGGAHNRFVPPPAPPKTSESSSKAEEAEAEAKYMWKEHDFSLATYSKMAQLVERFPEAGITFMKGVEYLEAPSANHLAISPTGAELGLQDKGFRLLSKQEGELPEGVSWGCEYDTWCVNPMVYCCFLLNRFVYLGGGVLRKRVRSAEEAWGLDLGLGDGVDAVVNASGTGFGDPNVFVTRGQTVLVSNPCAQTITRQNSDGSWTFSVPRNFSGGTVIGGTKEPDNFCTVPDPQVRKSLLERFAQTHPDIGEYEVLADIVGRRPTRRGGMRLEREEVLLGTGEDGQGEGKGRKKMMVVHAYGLGGRGYELSWGVAEEVVKLVRECVGGGGVYGEGKDGAKL</sequence>
<dbReference type="AlphaFoldDB" id="A0AAD5RUQ1"/>
<evidence type="ECO:0000256" key="1">
    <source>
        <dbReference type="ARBA" id="ARBA00001974"/>
    </source>
</evidence>
<dbReference type="PANTHER" id="PTHR11530:SF26">
    <property type="entry name" value="FAD DEPENDENT OXIDOREDUCTASE SUPERFAMILY (AFU_ORTHOLOGUE AFUA_5G13940)"/>
    <property type="match status" value="1"/>
</dbReference>
<comment type="caution">
    <text evidence="9">The sequence shown here is derived from an EMBL/GenBank/DDBJ whole genome shotgun (WGS) entry which is preliminary data.</text>
</comment>
<keyword evidence="10" id="KW-1185">Reference proteome</keyword>
<dbReference type="GO" id="GO:0071949">
    <property type="term" value="F:FAD binding"/>
    <property type="evidence" value="ECO:0007669"/>
    <property type="project" value="InterPro"/>
</dbReference>
<dbReference type="EMBL" id="JAKWBI020000051">
    <property type="protein sequence ID" value="KAJ2904523.1"/>
    <property type="molecule type" value="Genomic_DNA"/>
</dbReference>
<dbReference type="PROSITE" id="PS00677">
    <property type="entry name" value="DAO"/>
    <property type="match status" value="1"/>
</dbReference>
<feature type="domain" description="FAD dependent oxidoreductase" evidence="8">
    <location>
        <begin position="4"/>
        <end position="373"/>
    </location>
</feature>
<evidence type="ECO:0000313" key="9">
    <source>
        <dbReference type="EMBL" id="KAJ2904523.1"/>
    </source>
</evidence>
<dbReference type="Proteomes" id="UP001201980">
    <property type="component" value="Unassembled WGS sequence"/>
</dbReference>
<keyword evidence="5" id="KW-0560">Oxidoreductase</keyword>
<accession>A0AAD5RUQ1</accession>
<protein>
    <submittedName>
        <fullName evidence="9">D-amino-acid oxidase</fullName>
    </submittedName>
</protein>
<dbReference type="PIRSF" id="PIRSF000189">
    <property type="entry name" value="D-aa_oxidase"/>
    <property type="match status" value="1"/>
</dbReference>
<dbReference type="GO" id="GO:0019478">
    <property type="term" value="P:D-amino acid catabolic process"/>
    <property type="evidence" value="ECO:0007669"/>
    <property type="project" value="TreeGrafter"/>
</dbReference>
<dbReference type="InterPro" id="IPR006076">
    <property type="entry name" value="FAD-dep_OxRdtase"/>
</dbReference>
<evidence type="ECO:0000256" key="2">
    <source>
        <dbReference type="ARBA" id="ARBA00006730"/>
    </source>
</evidence>
<name>A0AAD5RUQ1_9PEZI</name>
<evidence type="ECO:0000256" key="5">
    <source>
        <dbReference type="ARBA" id="ARBA00023002"/>
    </source>
</evidence>
<feature type="binding site" evidence="6">
    <location>
        <begin position="52"/>
        <end position="53"/>
    </location>
    <ligand>
        <name>FAD</name>
        <dbReference type="ChEBI" id="CHEBI:57692"/>
    </ligand>
</feature>
<feature type="region of interest" description="Disordered" evidence="7">
    <location>
        <begin position="58"/>
        <end position="79"/>
    </location>
</feature>
<evidence type="ECO:0000256" key="4">
    <source>
        <dbReference type="ARBA" id="ARBA00022827"/>
    </source>
</evidence>
<evidence type="ECO:0000256" key="3">
    <source>
        <dbReference type="ARBA" id="ARBA00022630"/>
    </source>
</evidence>
<dbReference type="Pfam" id="PF01266">
    <property type="entry name" value="DAO"/>
    <property type="match status" value="1"/>
</dbReference>
<feature type="binding site" evidence="6">
    <location>
        <position position="358"/>
    </location>
    <ligand>
        <name>D-dopa</name>
        <dbReference type="ChEBI" id="CHEBI:149689"/>
    </ligand>
</feature>
<evidence type="ECO:0000313" key="10">
    <source>
        <dbReference type="Proteomes" id="UP001201980"/>
    </source>
</evidence>
<proteinExistence type="inferred from homology"/>
<reference evidence="9" key="1">
    <citation type="submission" date="2022-07" db="EMBL/GenBank/DDBJ databases">
        <title>Draft genome sequence of Zalerion maritima ATCC 34329, a (micro)plastics degrading marine fungus.</title>
        <authorList>
            <person name="Paco A."/>
            <person name="Goncalves M.F.M."/>
            <person name="Rocha-Santos T.A.P."/>
            <person name="Alves A."/>
        </authorList>
    </citation>
    <scope>NUCLEOTIDE SEQUENCE</scope>
    <source>
        <strain evidence="9">ATCC 34329</strain>
    </source>
</reference>
<evidence type="ECO:0000259" key="8">
    <source>
        <dbReference type="Pfam" id="PF01266"/>
    </source>
</evidence>
<dbReference type="SUPFAM" id="SSF51971">
    <property type="entry name" value="Nucleotide-binding domain"/>
    <property type="match status" value="1"/>
</dbReference>
<dbReference type="GO" id="GO:0003884">
    <property type="term" value="F:D-amino-acid oxidase activity"/>
    <property type="evidence" value="ECO:0007669"/>
    <property type="project" value="InterPro"/>
</dbReference>
<comment type="similarity">
    <text evidence="2">Belongs to the DAMOX/DASOX family.</text>
</comment>
<dbReference type="Gene3D" id="3.30.9.10">
    <property type="entry name" value="D-Amino Acid Oxidase, subunit A, domain 2"/>
    <property type="match status" value="1"/>
</dbReference>
<keyword evidence="4 6" id="KW-0274">FAD</keyword>